<evidence type="ECO:0000313" key="7">
    <source>
        <dbReference type="Proteomes" id="UP000467148"/>
    </source>
</evidence>
<dbReference type="RefSeq" id="WP_246227489.1">
    <property type="nucleotide sequence ID" value="NZ_AP022596.1"/>
</dbReference>
<gene>
    <name evidence="6" type="ORF">MHEL_56410</name>
</gene>
<dbReference type="PANTHER" id="PTHR42847:SF4">
    <property type="entry name" value="ALKANESULFONATE MONOOXYGENASE-RELATED"/>
    <property type="match status" value="1"/>
</dbReference>
<dbReference type="GO" id="GO:0046306">
    <property type="term" value="P:alkanesulfonate catabolic process"/>
    <property type="evidence" value="ECO:0007669"/>
    <property type="project" value="TreeGrafter"/>
</dbReference>
<dbReference type="InterPro" id="IPR050172">
    <property type="entry name" value="SsuD_RutA_monooxygenase"/>
</dbReference>
<feature type="domain" description="Luciferase-like" evidence="5">
    <location>
        <begin position="9"/>
        <end position="253"/>
    </location>
</feature>
<dbReference type="InterPro" id="IPR011251">
    <property type="entry name" value="Luciferase-like_dom"/>
</dbReference>
<evidence type="ECO:0000256" key="3">
    <source>
        <dbReference type="ARBA" id="ARBA00023002"/>
    </source>
</evidence>
<dbReference type="KEGG" id="mhev:MHEL_56410"/>
<keyword evidence="4 6" id="KW-0503">Monooxygenase</keyword>
<dbReference type="InterPro" id="IPR036661">
    <property type="entry name" value="Luciferase-like_sf"/>
</dbReference>
<dbReference type="AlphaFoldDB" id="A0A7I7TE67"/>
<dbReference type="Gene3D" id="3.20.20.30">
    <property type="entry name" value="Luciferase-like domain"/>
    <property type="match status" value="1"/>
</dbReference>
<keyword evidence="1" id="KW-0285">Flavoprotein</keyword>
<reference evidence="6 7" key="1">
    <citation type="journal article" date="2019" name="Emerg. Microbes Infect.">
        <title>Comprehensive subspecies identification of 175 nontuberculous mycobacteria species based on 7547 genomic profiles.</title>
        <authorList>
            <person name="Matsumoto Y."/>
            <person name="Kinjo T."/>
            <person name="Motooka D."/>
            <person name="Nabeya D."/>
            <person name="Jung N."/>
            <person name="Uechi K."/>
            <person name="Horii T."/>
            <person name="Iida T."/>
            <person name="Fujita J."/>
            <person name="Nakamura S."/>
        </authorList>
    </citation>
    <scope>NUCLEOTIDE SEQUENCE [LARGE SCALE GENOMIC DNA]</scope>
    <source>
        <strain evidence="6 7">JCM 30396</strain>
    </source>
</reference>
<dbReference type="Pfam" id="PF00296">
    <property type="entry name" value="Bac_luciferase"/>
    <property type="match status" value="1"/>
</dbReference>
<dbReference type="EMBL" id="AP022596">
    <property type="protein sequence ID" value="BBY67398.1"/>
    <property type="molecule type" value="Genomic_DNA"/>
</dbReference>
<name>A0A7I7TE67_9MYCO</name>
<dbReference type="Proteomes" id="UP000467148">
    <property type="component" value="Chromosome"/>
</dbReference>
<accession>A0A7I7TE67</accession>
<organism evidence="6 7">
    <name type="scientific">Mycolicibacterium helvum</name>
    <dbReference type="NCBI Taxonomy" id="1534349"/>
    <lineage>
        <taxon>Bacteria</taxon>
        <taxon>Bacillati</taxon>
        <taxon>Actinomycetota</taxon>
        <taxon>Actinomycetes</taxon>
        <taxon>Mycobacteriales</taxon>
        <taxon>Mycobacteriaceae</taxon>
        <taxon>Mycolicibacterium</taxon>
    </lineage>
</organism>
<dbReference type="SUPFAM" id="SSF51679">
    <property type="entry name" value="Bacterial luciferase-like"/>
    <property type="match status" value="1"/>
</dbReference>
<keyword evidence="2" id="KW-0288">FMN</keyword>
<protein>
    <submittedName>
        <fullName evidence="6">Monooxygenase</fullName>
    </submittedName>
</protein>
<proteinExistence type="predicted"/>
<dbReference type="GO" id="GO:0008726">
    <property type="term" value="F:alkanesulfonate monooxygenase activity"/>
    <property type="evidence" value="ECO:0007669"/>
    <property type="project" value="TreeGrafter"/>
</dbReference>
<dbReference type="PANTHER" id="PTHR42847">
    <property type="entry name" value="ALKANESULFONATE MONOOXYGENASE"/>
    <property type="match status" value="1"/>
</dbReference>
<evidence type="ECO:0000256" key="2">
    <source>
        <dbReference type="ARBA" id="ARBA00022643"/>
    </source>
</evidence>
<sequence length="290" mass="31661">MTPTTVTSFGIMTPPQNSSYDDLLRIWHAADEIPQIDHAWLSDHLMTPTGRGPTYESWTLLSALASQTHRLRVGVMVTSNRFRPPAVLAKIAATVDIISGGRLNFGIGAGSRPGHPLARREYQAHGLAFDNFAPAAEALDEALIVIKKLWTETEPFDFTGRHLHLTGALGEPRPLQQPLPPILVGGRSISLLRIAAAHADIWNIVGGDTADAAHRSELLSQACRQIGRDPASIIRSIHLPVSYTQPELARQVISEAIQVGFTHIVIGLPDSPPRRAARWVVDELIDEFTS</sequence>
<evidence type="ECO:0000259" key="5">
    <source>
        <dbReference type="Pfam" id="PF00296"/>
    </source>
</evidence>
<evidence type="ECO:0000313" key="6">
    <source>
        <dbReference type="EMBL" id="BBY67398.1"/>
    </source>
</evidence>
<evidence type="ECO:0000256" key="1">
    <source>
        <dbReference type="ARBA" id="ARBA00022630"/>
    </source>
</evidence>
<evidence type="ECO:0000256" key="4">
    <source>
        <dbReference type="ARBA" id="ARBA00023033"/>
    </source>
</evidence>
<keyword evidence="7" id="KW-1185">Reference proteome</keyword>
<keyword evidence="3" id="KW-0560">Oxidoreductase</keyword>